<reference evidence="2 3" key="1">
    <citation type="submission" date="2017-06" db="EMBL/GenBank/DDBJ databases">
        <title>Genome sequencing of cyanobaciteial culture collection at National Institute for Environmental Studies (NIES).</title>
        <authorList>
            <person name="Hirose Y."/>
            <person name="Shimura Y."/>
            <person name="Fujisawa T."/>
            <person name="Nakamura Y."/>
            <person name="Kawachi M."/>
        </authorList>
    </citation>
    <scope>NUCLEOTIDE SEQUENCE [LARGE SCALE GENOMIC DNA]</scope>
    <source>
        <strain evidence="2 3">NIES-267</strain>
    </source>
</reference>
<protein>
    <submittedName>
        <fullName evidence="2">Uncharacterized protein</fullName>
    </submittedName>
</protein>
<keyword evidence="1" id="KW-0812">Transmembrane</keyword>
<feature type="transmembrane region" description="Helical" evidence="1">
    <location>
        <begin position="96"/>
        <end position="117"/>
    </location>
</feature>
<evidence type="ECO:0000256" key="1">
    <source>
        <dbReference type="SAM" id="Phobius"/>
    </source>
</evidence>
<evidence type="ECO:0000313" key="2">
    <source>
        <dbReference type="EMBL" id="BAY82830.1"/>
    </source>
</evidence>
<dbReference type="EMBL" id="AP018227">
    <property type="protein sequence ID" value="BAY82830.1"/>
    <property type="molecule type" value="Genomic_DNA"/>
</dbReference>
<organism evidence="2 3">
    <name type="scientific">Calothrix parasitica NIES-267</name>
    <dbReference type="NCBI Taxonomy" id="1973488"/>
    <lineage>
        <taxon>Bacteria</taxon>
        <taxon>Bacillati</taxon>
        <taxon>Cyanobacteriota</taxon>
        <taxon>Cyanophyceae</taxon>
        <taxon>Nostocales</taxon>
        <taxon>Calotrichaceae</taxon>
        <taxon>Calothrix</taxon>
    </lineage>
</organism>
<keyword evidence="1" id="KW-0472">Membrane</keyword>
<evidence type="ECO:0000313" key="3">
    <source>
        <dbReference type="Proteomes" id="UP000218418"/>
    </source>
</evidence>
<feature type="transmembrane region" description="Helical" evidence="1">
    <location>
        <begin position="32"/>
        <end position="53"/>
    </location>
</feature>
<gene>
    <name evidence="2" type="ORF">NIES267_23150</name>
</gene>
<feature type="transmembrane region" description="Helical" evidence="1">
    <location>
        <begin position="65"/>
        <end position="84"/>
    </location>
</feature>
<dbReference type="AlphaFoldDB" id="A0A1Z4LNL7"/>
<keyword evidence="1" id="KW-1133">Transmembrane helix</keyword>
<dbReference type="Proteomes" id="UP000218418">
    <property type="component" value="Chromosome"/>
</dbReference>
<proteinExistence type="predicted"/>
<dbReference type="OrthoDB" id="495548at2"/>
<accession>A0A1Z4LNL7</accession>
<name>A0A1Z4LNL7_9CYAN</name>
<keyword evidence="3" id="KW-1185">Reference proteome</keyword>
<feature type="transmembrane region" description="Helical" evidence="1">
    <location>
        <begin position="6"/>
        <end position="25"/>
    </location>
</feature>
<sequence length="118" mass="13326">MTPFIALLISLAIEIPIILLLTHFLQRFSSLVELLAMFALACGATLLTHPLAWTSNLVMIYNLEFPARIIIIEAIVFFIEGFLYAQVLDLGWKKGLYLSFIANLASYCVGMIFFKFMS</sequence>